<sequence>MILTSSGRESYEQIQTKRSRDKWCKFHHDHSHETNDCIDFKQQIEDLIQRGEIVIIHGGLAGGGESNNAMKAHLRRLRTEDLMEVNTIERSNKAPSSKEMPIIFSEKDEIGVSYHHDGPLVITMVIRQFQDEKDIGRHRELGQHTFPHYI</sequence>
<proteinExistence type="predicted"/>
<gene>
    <name evidence="1" type="ORF">Vadar_004180</name>
</gene>
<protein>
    <submittedName>
        <fullName evidence="1">Uncharacterized protein</fullName>
    </submittedName>
</protein>
<evidence type="ECO:0000313" key="2">
    <source>
        <dbReference type="Proteomes" id="UP000828048"/>
    </source>
</evidence>
<reference evidence="1 2" key="1">
    <citation type="journal article" date="2021" name="Hortic Res">
        <title>High-quality reference genome and annotation aids understanding of berry development for evergreen blueberry (Vaccinium darrowii).</title>
        <authorList>
            <person name="Yu J."/>
            <person name="Hulse-Kemp A.M."/>
            <person name="Babiker E."/>
            <person name="Staton M."/>
        </authorList>
    </citation>
    <scope>NUCLEOTIDE SEQUENCE [LARGE SCALE GENOMIC DNA]</scope>
    <source>
        <strain evidence="2">cv. NJ 8807/NJ 8810</strain>
        <tissue evidence="1">Young leaf</tissue>
    </source>
</reference>
<comment type="caution">
    <text evidence="1">The sequence shown here is derived from an EMBL/GenBank/DDBJ whole genome shotgun (WGS) entry which is preliminary data.</text>
</comment>
<accession>A0ACB7YBL1</accession>
<dbReference type="Proteomes" id="UP000828048">
    <property type="component" value="Chromosome 8"/>
</dbReference>
<organism evidence="1 2">
    <name type="scientific">Vaccinium darrowii</name>
    <dbReference type="NCBI Taxonomy" id="229202"/>
    <lineage>
        <taxon>Eukaryota</taxon>
        <taxon>Viridiplantae</taxon>
        <taxon>Streptophyta</taxon>
        <taxon>Embryophyta</taxon>
        <taxon>Tracheophyta</taxon>
        <taxon>Spermatophyta</taxon>
        <taxon>Magnoliopsida</taxon>
        <taxon>eudicotyledons</taxon>
        <taxon>Gunneridae</taxon>
        <taxon>Pentapetalae</taxon>
        <taxon>asterids</taxon>
        <taxon>Ericales</taxon>
        <taxon>Ericaceae</taxon>
        <taxon>Vaccinioideae</taxon>
        <taxon>Vaccinieae</taxon>
        <taxon>Vaccinium</taxon>
    </lineage>
</organism>
<evidence type="ECO:0000313" key="1">
    <source>
        <dbReference type="EMBL" id="KAH7850885.1"/>
    </source>
</evidence>
<name>A0ACB7YBL1_9ERIC</name>
<dbReference type="EMBL" id="CM037158">
    <property type="protein sequence ID" value="KAH7850885.1"/>
    <property type="molecule type" value="Genomic_DNA"/>
</dbReference>
<keyword evidence="2" id="KW-1185">Reference proteome</keyword>